<sequence>MTTGIDRATLQWYVDSALAKLLARADELDEAGGAELLCRRPDVEGANSVYALVVHCCGVMERWGGETIAGRSISRDRAAEFTATGTLEQLEAIVAAQRQRWVEDLADFEAGAAPRGPDGWEDGDPQPITQGFVVLHVIEELFQHLGHVDLSVDLVRGR</sequence>
<dbReference type="InterPro" id="IPR007061">
    <property type="entry name" value="MST-like"/>
</dbReference>
<dbReference type="EMBL" id="CP036164">
    <property type="protein sequence ID" value="QBF46597.1"/>
    <property type="molecule type" value="Genomic_DNA"/>
</dbReference>
<keyword evidence="2" id="KW-1185">Reference proteome</keyword>
<dbReference type="AlphaFoldDB" id="A0A4P6MX96"/>
<dbReference type="KEGG" id="jli:EXU32_10215"/>
<evidence type="ECO:0000313" key="1">
    <source>
        <dbReference type="EMBL" id="QBF46597.1"/>
    </source>
</evidence>
<dbReference type="OrthoDB" id="4807647at2"/>
<organism evidence="1 2">
    <name type="scientific">Janibacter limosus</name>
    <dbReference type="NCBI Taxonomy" id="53458"/>
    <lineage>
        <taxon>Bacteria</taxon>
        <taxon>Bacillati</taxon>
        <taxon>Actinomycetota</taxon>
        <taxon>Actinomycetes</taxon>
        <taxon>Micrococcales</taxon>
        <taxon>Intrasporangiaceae</taxon>
        <taxon>Janibacter</taxon>
    </lineage>
</organism>
<dbReference type="Pfam" id="PF04978">
    <property type="entry name" value="MST"/>
    <property type="match status" value="1"/>
</dbReference>
<dbReference type="STRING" id="1216970.GCA_001570985_02399"/>
<dbReference type="RefSeq" id="WP_130629815.1">
    <property type="nucleotide sequence ID" value="NZ_CP036164.1"/>
</dbReference>
<dbReference type="InterPro" id="IPR034660">
    <property type="entry name" value="DinB/YfiT-like"/>
</dbReference>
<name>A0A4P6MX96_9MICO</name>
<protein>
    <submittedName>
        <fullName evidence="1">DUF664 domain-containing protein</fullName>
    </submittedName>
</protein>
<gene>
    <name evidence="1" type="ORF">EXU32_10215</name>
</gene>
<accession>A0A4P6MX96</accession>
<dbReference type="SUPFAM" id="SSF109854">
    <property type="entry name" value="DinB/YfiT-like putative metalloenzymes"/>
    <property type="match status" value="1"/>
</dbReference>
<proteinExistence type="predicted"/>
<dbReference type="Proteomes" id="UP000290408">
    <property type="component" value="Chromosome"/>
</dbReference>
<dbReference type="Gene3D" id="1.20.120.450">
    <property type="entry name" value="dinb family like domain"/>
    <property type="match status" value="1"/>
</dbReference>
<reference evidence="1 2" key="1">
    <citation type="submission" date="2019-02" db="EMBL/GenBank/DDBJ databases">
        <title>Genomic data mining of an Antarctic deep-sea actinobacterium, Janibacterlimosus P3-3-X1.</title>
        <authorList>
            <person name="Liao L."/>
            <person name="Chen B."/>
        </authorList>
    </citation>
    <scope>NUCLEOTIDE SEQUENCE [LARGE SCALE GENOMIC DNA]</scope>
    <source>
        <strain evidence="1 2">P3-3-X1</strain>
    </source>
</reference>
<evidence type="ECO:0000313" key="2">
    <source>
        <dbReference type="Proteomes" id="UP000290408"/>
    </source>
</evidence>